<gene>
    <name evidence="1" type="ORF">GCM10011511_15530</name>
</gene>
<dbReference type="EMBL" id="BMJC01000001">
    <property type="protein sequence ID" value="GGA93019.1"/>
    <property type="molecule type" value="Genomic_DNA"/>
</dbReference>
<keyword evidence="2" id="KW-1185">Reference proteome</keyword>
<evidence type="ECO:0008006" key="3">
    <source>
        <dbReference type="Google" id="ProtNLM"/>
    </source>
</evidence>
<dbReference type="InterPro" id="IPR018534">
    <property type="entry name" value="Tet_reg_excision_RteC"/>
</dbReference>
<dbReference type="AlphaFoldDB" id="A0A8J2UBQ9"/>
<dbReference type="RefSeq" id="WP_188930185.1">
    <property type="nucleotide sequence ID" value="NZ_BMJC01000001.1"/>
</dbReference>
<reference evidence="1" key="1">
    <citation type="journal article" date="2014" name="Int. J. Syst. Evol. Microbiol.">
        <title>Complete genome sequence of Corynebacterium casei LMG S-19264T (=DSM 44701T), isolated from a smear-ripened cheese.</title>
        <authorList>
            <consortium name="US DOE Joint Genome Institute (JGI-PGF)"/>
            <person name="Walter F."/>
            <person name="Albersmeier A."/>
            <person name="Kalinowski J."/>
            <person name="Ruckert C."/>
        </authorList>
    </citation>
    <scope>NUCLEOTIDE SEQUENCE</scope>
    <source>
        <strain evidence="1">CGMCC 1.15448</strain>
    </source>
</reference>
<dbReference type="Pfam" id="PF09357">
    <property type="entry name" value="RteC"/>
    <property type="match status" value="1"/>
</dbReference>
<reference evidence="1" key="2">
    <citation type="submission" date="2020-09" db="EMBL/GenBank/DDBJ databases">
        <authorList>
            <person name="Sun Q."/>
            <person name="Zhou Y."/>
        </authorList>
    </citation>
    <scope>NUCLEOTIDE SEQUENCE</scope>
    <source>
        <strain evidence="1">CGMCC 1.15448</strain>
    </source>
</reference>
<evidence type="ECO:0000313" key="2">
    <source>
        <dbReference type="Proteomes" id="UP000607559"/>
    </source>
</evidence>
<accession>A0A8J2UBQ9</accession>
<organism evidence="1 2">
    <name type="scientific">Puia dinghuensis</name>
    <dbReference type="NCBI Taxonomy" id="1792502"/>
    <lineage>
        <taxon>Bacteria</taxon>
        <taxon>Pseudomonadati</taxon>
        <taxon>Bacteroidota</taxon>
        <taxon>Chitinophagia</taxon>
        <taxon>Chitinophagales</taxon>
        <taxon>Chitinophagaceae</taxon>
        <taxon>Puia</taxon>
    </lineage>
</organism>
<proteinExistence type="predicted"/>
<dbReference type="Proteomes" id="UP000607559">
    <property type="component" value="Unassembled WGS sequence"/>
</dbReference>
<evidence type="ECO:0000313" key="1">
    <source>
        <dbReference type="EMBL" id="GGA93019.1"/>
    </source>
</evidence>
<sequence length="293" mass="33600">METGNVLTTTKEKPLLKPWTELKNRLEDQLAVIQKEESTVLKRAARSLQFATDCYRQLHGIIEQYTFQEREEVFFYKHVKPLFISRIVLNSRLLTIEKNRPPATHAGLQRYYTDELEKLSSIYENHGFIQQYFESGSTYLDDKLFFRPGPDTTIALIGLEPPPDGSFHVCYDYAVGELLAADILKEHLLEVLDDLVFPGHSTGNAPRLTWTAPRVHLVELAYTLKAAGVFNNGKASLKDIVECLEIAFHNKMGNYARSMQEILYRHSGYTVFLDTAKNAFLLFIQNIEDRHVA</sequence>
<comment type="caution">
    <text evidence="1">The sequence shown here is derived from an EMBL/GenBank/DDBJ whole genome shotgun (WGS) entry which is preliminary data.</text>
</comment>
<name>A0A8J2UBQ9_9BACT</name>
<protein>
    <recommendedName>
        <fullName evidence="3">Tetracycline regulation of excision, RteC</fullName>
    </recommendedName>
</protein>